<dbReference type="InterPro" id="IPR004089">
    <property type="entry name" value="MCPsignal_dom"/>
</dbReference>
<dbReference type="PROSITE" id="PS50885">
    <property type="entry name" value="HAMP"/>
    <property type="match status" value="1"/>
</dbReference>
<dbReference type="Proteomes" id="UP001596113">
    <property type="component" value="Unassembled WGS sequence"/>
</dbReference>
<evidence type="ECO:0000256" key="7">
    <source>
        <dbReference type="SAM" id="Phobius"/>
    </source>
</evidence>
<evidence type="ECO:0000313" key="11">
    <source>
        <dbReference type="Proteomes" id="UP001596113"/>
    </source>
</evidence>
<evidence type="ECO:0000256" key="4">
    <source>
        <dbReference type="ARBA" id="ARBA00023224"/>
    </source>
</evidence>
<evidence type="ECO:0000259" key="8">
    <source>
        <dbReference type="PROSITE" id="PS50111"/>
    </source>
</evidence>
<keyword evidence="11" id="KW-1185">Reference proteome</keyword>
<dbReference type="Gene3D" id="1.10.287.950">
    <property type="entry name" value="Methyl-accepting chemotaxis protein"/>
    <property type="match status" value="1"/>
</dbReference>
<feature type="domain" description="HAMP" evidence="9">
    <location>
        <begin position="203"/>
        <end position="257"/>
    </location>
</feature>
<dbReference type="RefSeq" id="WP_378130108.1">
    <property type="nucleotide sequence ID" value="NZ_JBHSMI010000009.1"/>
</dbReference>
<dbReference type="CDD" id="cd11386">
    <property type="entry name" value="MCP_signal"/>
    <property type="match status" value="1"/>
</dbReference>
<comment type="caution">
    <text evidence="10">The sequence shown here is derived from an EMBL/GenBank/DDBJ whole genome shotgun (WGS) entry which is preliminary data.</text>
</comment>
<dbReference type="Gene3D" id="6.10.340.10">
    <property type="match status" value="1"/>
</dbReference>
<evidence type="ECO:0000313" key="10">
    <source>
        <dbReference type="EMBL" id="MFC5402037.1"/>
    </source>
</evidence>
<protein>
    <submittedName>
        <fullName evidence="10">Methyl-accepting chemotaxis protein</fullName>
    </submittedName>
</protein>
<evidence type="ECO:0000256" key="6">
    <source>
        <dbReference type="PROSITE-ProRule" id="PRU00284"/>
    </source>
</evidence>
<dbReference type="InterPro" id="IPR004090">
    <property type="entry name" value="Chemotax_Me-accpt_rcpt"/>
</dbReference>
<comment type="subcellular location">
    <subcellularLocation>
        <location evidence="1">Cell membrane</location>
    </subcellularLocation>
</comment>
<keyword evidence="7" id="KW-0812">Transmembrane</keyword>
<dbReference type="InterPro" id="IPR024478">
    <property type="entry name" value="HlyB_4HB_MCP"/>
</dbReference>
<dbReference type="Pfam" id="PF12729">
    <property type="entry name" value="4HB_MCP_1"/>
    <property type="match status" value="1"/>
</dbReference>
<dbReference type="PROSITE" id="PS50111">
    <property type="entry name" value="CHEMOTAXIS_TRANSDUC_2"/>
    <property type="match status" value="1"/>
</dbReference>
<dbReference type="PRINTS" id="PR00260">
    <property type="entry name" value="CHEMTRNSDUCR"/>
</dbReference>
<dbReference type="Pfam" id="PF00015">
    <property type="entry name" value="MCPsignal"/>
    <property type="match status" value="1"/>
</dbReference>
<dbReference type="InterPro" id="IPR003660">
    <property type="entry name" value="HAMP_dom"/>
</dbReference>
<keyword evidence="7" id="KW-1133">Transmembrane helix</keyword>
<dbReference type="PANTHER" id="PTHR32089">
    <property type="entry name" value="METHYL-ACCEPTING CHEMOTAXIS PROTEIN MCPB"/>
    <property type="match status" value="1"/>
</dbReference>
<keyword evidence="3 7" id="KW-0472">Membrane</keyword>
<dbReference type="SUPFAM" id="SSF58104">
    <property type="entry name" value="Methyl-accepting chemotaxis protein (MCP) signaling domain"/>
    <property type="match status" value="1"/>
</dbReference>
<evidence type="ECO:0000256" key="1">
    <source>
        <dbReference type="ARBA" id="ARBA00004236"/>
    </source>
</evidence>
<dbReference type="SMART" id="SM00283">
    <property type="entry name" value="MA"/>
    <property type="match status" value="1"/>
</dbReference>
<dbReference type="CDD" id="cd06225">
    <property type="entry name" value="HAMP"/>
    <property type="match status" value="1"/>
</dbReference>
<gene>
    <name evidence="10" type="ORF">ACFPOF_04740</name>
</gene>
<feature type="transmembrane region" description="Helical" evidence="7">
    <location>
        <begin position="181"/>
        <end position="202"/>
    </location>
</feature>
<reference evidence="11" key="1">
    <citation type="journal article" date="2019" name="Int. J. Syst. Evol. Microbiol.">
        <title>The Global Catalogue of Microorganisms (GCM) 10K type strain sequencing project: providing services to taxonomists for standard genome sequencing and annotation.</title>
        <authorList>
            <consortium name="The Broad Institute Genomics Platform"/>
            <consortium name="The Broad Institute Genome Sequencing Center for Infectious Disease"/>
            <person name="Wu L."/>
            <person name="Ma J."/>
        </authorList>
    </citation>
    <scope>NUCLEOTIDE SEQUENCE [LARGE SCALE GENOMIC DNA]</scope>
    <source>
        <strain evidence="11">CGMCC 1.18575</strain>
    </source>
</reference>
<dbReference type="SMART" id="SM00304">
    <property type="entry name" value="HAMP"/>
    <property type="match status" value="1"/>
</dbReference>
<sequence>MKIRSKLFLSFALLIVILFSLGLYAFNQAKHMRSANEEMRQDGELRYTLKSVQYVLAGMSNDERAYLLNGDTEFSAGLEQKQKQFTDLIAALKTNPSTDEADLKAIAQIEDRYAAYEQASKQVIALMGQGKAKQAEQIHFDEERSTRKELNVKVDAMVDKLMKELSQDVIDRKQENDRQSVIMLVIVAASILVAVAIGFFLSRSITKPLQQMDTQMKGIADGDGDLSKEIVLRSKDELAALADTFNRMVRNLRNILSRAQETAIMVAASSEQLTASAEQTTRATEQIVEATTAIAASAEKEQTYVSETVEAMQQMSNGIQEVAAANGEIARLASVASEASGEGKRAVADVWSEMKELDGSVSAAERAIQALGGRSQQINGISSLITDLANRTNLLSLNAGIEAARAGEHGKGFAVVAVEIRKLAEQSKSSAEQITELIGEIVADTTRAVEAMTYGAEKVAIGLTKAESVNRVFAEIESNVTSVGSQVERTSGTSLQLAASSRQIVTMVEGVSEASHEVVSSCQNNAASTEEQLATMEEISSSSQSLSKLAEELNGMLVRFKLR</sequence>
<evidence type="ECO:0000256" key="5">
    <source>
        <dbReference type="ARBA" id="ARBA00029447"/>
    </source>
</evidence>
<dbReference type="PANTHER" id="PTHR32089:SF112">
    <property type="entry name" value="LYSOZYME-LIKE PROTEIN-RELATED"/>
    <property type="match status" value="1"/>
</dbReference>
<proteinExistence type="inferred from homology"/>
<dbReference type="EMBL" id="JBHSMI010000009">
    <property type="protein sequence ID" value="MFC5402037.1"/>
    <property type="molecule type" value="Genomic_DNA"/>
</dbReference>
<organism evidence="10 11">
    <name type="scientific">Cohnella soli</name>
    <dbReference type="NCBI Taxonomy" id="425005"/>
    <lineage>
        <taxon>Bacteria</taxon>
        <taxon>Bacillati</taxon>
        <taxon>Bacillota</taxon>
        <taxon>Bacilli</taxon>
        <taxon>Bacillales</taxon>
        <taxon>Paenibacillaceae</taxon>
        <taxon>Cohnella</taxon>
    </lineage>
</organism>
<feature type="domain" description="Methyl-accepting transducer" evidence="8">
    <location>
        <begin position="276"/>
        <end position="519"/>
    </location>
</feature>
<comment type="similarity">
    <text evidence="5">Belongs to the methyl-accepting chemotaxis (MCP) protein family.</text>
</comment>
<evidence type="ECO:0000256" key="2">
    <source>
        <dbReference type="ARBA" id="ARBA00022475"/>
    </source>
</evidence>
<accession>A0ABW0HSL5</accession>
<dbReference type="Pfam" id="PF00672">
    <property type="entry name" value="HAMP"/>
    <property type="match status" value="1"/>
</dbReference>
<name>A0ABW0HSL5_9BACL</name>
<evidence type="ECO:0000256" key="3">
    <source>
        <dbReference type="ARBA" id="ARBA00023136"/>
    </source>
</evidence>
<keyword evidence="2" id="KW-1003">Cell membrane</keyword>
<evidence type="ECO:0000259" key="9">
    <source>
        <dbReference type="PROSITE" id="PS50885"/>
    </source>
</evidence>
<keyword evidence="4 6" id="KW-0807">Transducer</keyword>